<proteinExistence type="predicted"/>
<evidence type="ECO:0000256" key="3">
    <source>
        <dbReference type="ARBA" id="ARBA00022769"/>
    </source>
</evidence>
<dbReference type="Pfam" id="PF01541">
    <property type="entry name" value="GIY-YIG"/>
    <property type="match status" value="1"/>
</dbReference>
<dbReference type="Gene3D" id="4.10.860.10">
    <property type="entry name" value="UVR domain"/>
    <property type="match status" value="1"/>
</dbReference>
<dbReference type="Gene3D" id="1.10.150.20">
    <property type="entry name" value="5' to 3' exonuclease, C-terminal subdomain"/>
    <property type="match status" value="1"/>
</dbReference>
<dbReference type="InterPro" id="IPR000305">
    <property type="entry name" value="GIY-YIG_endonuc"/>
</dbReference>
<dbReference type="PROSITE" id="PS50165">
    <property type="entry name" value="UVRC"/>
    <property type="match status" value="1"/>
</dbReference>
<evidence type="ECO:0000313" key="10">
    <source>
        <dbReference type="Proteomes" id="UP000671879"/>
    </source>
</evidence>
<evidence type="ECO:0000256" key="1">
    <source>
        <dbReference type="ARBA" id="ARBA00022490"/>
    </source>
</evidence>
<dbReference type="Pfam" id="PF02151">
    <property type="entry name" value="UVR"/>
    <property type="match status" value="1"/>
</dbReference>
<evidence type="ECO:0000256" key="5">
    <source>
        <dbReference type="ARBA" id="ARBA00023204"/>
    </source>
</evidence>
<evidence type="ECO:0000259" key="6">
    <source>
        <dbReference type="PROSITE" id="PS50151"/>
    </source>
</evidence>
<dbReference type="GO" id="GO:0006289">
    <property type="term" value="P:nucleotide-excision repair"/>
    <property type="evidence" value="ECO:0007669"/>
    <property type="project" value="InterPro"/>
</dbReference>
<feature type="domain" description="UVR" evidence="6">
    <location>
        <begin position="203"/>
        <end position="238"/>
    </location>
</feature>
<dbReference type="GO" id="GO:0009381">
    <property type="term" value="F:excinuclease ABC activity"/>
    <property type="evidence" value="ECO:0007669"/>
    <property type="project" value="InterPro"/>
</dbReference>
<dbReference type="InterPro" id="IPR050066">
    <property type="entry name" value="UvrABC_protein_C"/>
</dbReference>
<dbReference type="SUPFAM" id="SSF47781">
    <property type="entry name" value="RuvA domain 2-like"/>
    <property type="match status" value="1"/>
</dbReference>
<dbReference type="AlphaFoldDB" id="A0A9Q7ALG5"/>
<dbReference type="SMART" id="SM00278">
    <property type="entry name" value="HhH1"/>
    <property type="match status" value="2"/>
</dbReference>
<dbReference type="Pfam" id="PF14520">
    <property type="entry name" value="HHH_5"/>
    <property type="match status" value="1"/>
</dbReference>
<reference evidence="10" key="1">
    <citation type="submission" date="2021-04" db="EMBL/GenBank/DDBJ databases">
        <title>A novel Synergistetes isolate from a pyrite-forming mixed culture.</title>
        <authorList>
            <person name="Bunk B."/>
            <person name="Sproer C."/>
            <person name="Spring S."/>
            <person name="Pester M."/>
        </authorList>
    </citation>
    <scope>NUCLEOTIDE SEQUENCE [LARGE SCALE GENOMIC DNA]</scope>
    <source>
        <strain evidence="10">J.5.4.2-T.3.5.2</strain>
    </source>
</reference>
<dbReference type="Pfam" id="PF08459">
    <property type="entry name" value="UvrC_RNaseH_dom"/>
    <property type="match status" value="1"/>
</dbReference>
<protein>
    <submittedName>
        <fullName evidence="9">Excinuclease ABC subunit UvrC</fullName>
    </submittedName>
</protein>
<dbReference type="PROSITE" id="PS50151">
    <property type="entry name" value="UVR"/>
    <property type="match status" value="1"/>
</dbReference>
<dbReference type="InterPro" id="IPR038476">
    <property type="entry name" value="UvrC_RNase_H_dom_sf"/>
</dbReference>
<evidence type="ECO:0000256" key="2">
    <source>
        <dbReference type="ARBA" id="ARBA00022763"/>
    </source>
</evidence>
<dbReference type="PANTHER" id="PTHR30562:SF1">
    <property type="entry name" value="UVRABC SYSTEM PROTEIN C"/>
    <property type="match status" value="1"/>
</dbReference>
<evidence type="ECO:0000313" key="9">
    <source>
        <dbReference type="EMBL" id="QTX31217.1"/>
    </source>
</evidence>
<dbReference type="SMART" id="SM00465">
    <property type="entry name" value="GIYc"/>
    <property type="match status" value="1"/>
</dbReference>
<dbReference type="InterPro" id="IPR047296">
    <property type="entry name" value="GIY-YIG_UvrC_Cho"/>
</dbReference>
<evidence type="ECO:0000256" key="4">
    <source>
        <dbReference type="ARBA" id="ARBA00022881"/>
    </source>
</evidence>
<keyword evidence="2" id="KW-0227">DNA damage</keyword>
<dbReference type="SUPFAM" id="SSF46600">
    <property type="entry name" value="C-terminal UvrC-binding domain of UvrB"/>
    <property type="match status" value="1"/>
</dbReference>
<dbReference type="SUPFAM" id="SSF82771">
    <property type="entry name" value="GIY-YIG endonuclease"/>
    <property type="match status" value="1"/>
</dbReference>
<dbReference type="Proteomes" id="UP000671879">
    <property type="component" value="Chromosome"/>
</dbReference>
<dbReference type="FunFam" id="3.40.1440.10:FF:000001">
    <property type="entry name" value="UvrABC system protein C"/>
    <property type="match status" value="1"/>
</dbReference>
<dbReference type="InterPro" id="IPR035901">
    <property type="entry name" value="GIY-YIG_endonuc_sf"/>
</dbReference>
<organism evidence="9 10">
    <name type="scientific">Aminithiophilus ramosus</name>
    <dbReference type="NCBI Taxonomy" id="3029084"/>
    <lineage>
        <taxon>Bacteria</taxon>
        <taxon>Thermotogati</taxon>
        <taxon>Synergistota</taxon>
        <taxon>Synergistia</taxon>
        <taxon>Synergistales</taxon>
        <taxon>Aminithiophilaceae</taxon>
        <taxon>Aminithiophilus</taxon>
    </lineage>
</organism>
<dbReference type="Gene3D" id="3.30.420.340">
    <property type="entry name" value="UvrC, RNAse H endonuclease domain"/>
    <property type="match status" value="1"/>
</dbReference>
<name>A0A9Q7ALG5_9BACT</name>
<feature type="domain" description="UvrC family homology region profile" evidence="8">
    <location>
        <begin position="248"/>
        <end position="356"/>
    </location>
</feature>
<keyword evidence="5" id="KW-0234">DNA repair</keyword>
<sequence length="484" mass="55023">MTHPLQEKVRKLPLRPGVYLFHDGEGTVLYVGKAKSLRKRVASYFRHEGFASPRLRKLVESARDLSYIRTESEAEALIVESRLIKKYQPFFNVELKMGERYPFLKITDEPFPRLEITRHRSDDGGRYVGPFTRVGDLRRLLRLIERHFPLRTCKTDLSGPRQERPCVRHALGRCGGACAGLTSEAEYGERVADVLLLLQGNAADLVERLRLRMDRAASGLAFEEAARLRDTIRSLWRLSRQRLSSTLSHDLDRETWTLLLRLQELLGLPTIPWRIDGFDISHFSGKEMYGVAVVFEQGLPNPSLYRRFAVKSVEGVDDFRALEEVVGRRYRRCLEGEEPLPQLVLIDGGPLQLEFAAGALAALGLEELPIVSLAKREEQLFLPGRKEPLELPLSDPALQLLQRVRDESHRFAVASHRRGRDSRLRRSVLEDVPGVGKKRAALLLIHFGSVQKIASLEPDELTLLTGIGPETARRIVETLREEKV</sequence>
<evidence type="ECO:0000259" key="7">
    <source>
        <dbReference type="PROSITE" id="PS50164"/>
    </source>
</evidence>
<dbReference type="PROSITE" id="PS50164">
    <property type="entry name" value="GIY_YIG"/>
    <property type="match status" value="1"/>
</dbReference>
<dbReference type="GO" id="GO:0003677">
    <property type="term" value="F:DNA binding"/>
    <property type="evidence" value="ECO:0007669"/>
    <property type="project" value="InterPro"/>
</dbReference>
<feature type="domain" description="GIY-YIG" evidence="7">
    <location>
        <begin position="14"/>
        <end position="93"/>
    </location>
</feature>
<keyword evidence="1" id="KW-0963">Cytoplasm</keyword>
<dbReference type="InterPro" id="IPR001162">
    <property type="entry name" value="UvrC_RNase_H_dom"/>
</dbReference>
<keyword evidence="4" id="KW-0267">Excision nuclease</keyword>
<gene>
    <name evidence="9" type="ORF">KAR29_07335</name>
</gene>
<dbReference type="Gene3D" id="3.40.1440.10">
    <property type="entry name" value="GIY-YIG endonuclease"/>
    <property type="match status" value="1"/>
</dbReference>
<dbReference type="InterPro" id="IPR003583">
    <property type="entry name" value="Hlx-hairpin-Hlx_DNA-bd_motif"/>
</dbReference>
<dbReference type="GO" id="GO:0009380">
    <property type="term" value="C:excinuclease repair complex"/>
    <property type="evidence" value="ECO:0007669"/>
    <property type="project" value="TreeGrafter"/>
</dbReference>
<accession>A0A9Q7ALG5</accession>
<evidence type="ECO:0000259" key="8">
    <source>
        <dbReference type="PROSITE" id="PS50165"/>
    </source>
</evidence>
<dbReference type="EMBL" id="CP072943">
    <property type="protein sequence ID" value="QTX31217.1"/>
    <property type="molecule type" value="Genomic_DNA"/>
</dbReference>
<dbReference type="InterPro" id="IPR001943">
    <property type="entry name" value="UVR_dom"/>
</dbReference>
<keyword evidence="10" id="KW-1185">Reference proteome</keyword>
<dbReference type="InterPro" id="IPR010994">
    <property type="entry name" value="RuvA_2-like"/>
</dbReference>
<dbReference type="CDD" id="cd10434">
    <property type="entry name" value="GIY-YIG_UvrC_Cho"/>
    <property type="match status" value="1"/>
</dbReference>
<keyword evidence="3" id="KW-0228">DNA excision</keyword>
<dbReference type="InterPro" id="IPR036876">
    <property type="entry name" value="UVR_dom_sf"/>
</dbReference>
<dbReference type="KEGG" id="aram:KAR29_07335"/>
<dbReference type="PANTHER" id="PTHR30562">
    <property type="entry name" value="UVRC/OXIDOREDUCTASE"/>
    <property type="match status" value="1"/>
</dbReference>